<dbReference type="Gene3D" id="3.30.710.10">
    <property type="entry name" value="Potassium Channel Kv1.1, Chain A"/>
    <property type="match status" value="1"/>
</dbReference>
<evidence type="ECO:0000256" key="2">
    <source>
        <dbReference type="ARBA" id="ARBA00013699"/>
    </source>
</evidence>
<evidence type="ECO:0000256" key="7">
    <source>
        <dbReference type="ARBA" id="ARBA00043912"/>
    </source>
</evidence>
<evidence type="ECO:0000313" key="10">
    <source>
        <dbReference type="Proteomes" id="UP000499080"/>
    </source>
</evidence>
<dbReference type="InterPro" id="IPR011333">
    <property type="entry name" value="SKP1/BTB/POZ_sf"/>
</dbReference>
<keyword evidence="6" id="KW-0009">Actin-binding</keyword>
<dbReference type="PANTHER" id="PTHR24412:SF489">
    <property type="entry name" value="RING FINGER DOMAIN AND KELCH REPEAT-CONTAINING PROTEIN DDB_G0271372"/>
    <property type="match status" value="1"/>
</dbReference>
<keyword evidence="10" id="KW-1185">Reference proteome</keyword>
<keyword evidence="4" id="KW-0677">Repeat</keyword>
<protein>
    <recommendedName>
        <fullName evidence="2">Kelch-like protein diablo</fullName>
    </recommendedName>
</protein>
<comment type="function">
    <text evidence="7">Probable substrate-specific adapter of an E3 ubiquitin-protein ligase complex which mediates the ubiquitination and subsequent proteasomal degradation of target proteins. May have a role in synapse differentiation and growth.</text>
</comment>
<dbReference type="EMBL" id="BGPR01005949">
    <property type="protein sequence ID" value="GBN14783.1"/>
    <property type="molecule type" value="Genomic_DNA"/>
</dbReference>
<dbReference type="PANTHER" id="PTHR24412">
    <property type="entry name" value="KELCH PROTEIN"/>
    <property type="match status" value="1"/>
</dbReference>
<proteinExistence type="predicted"/>
<evidence type="ECO:0000256" key="4">
    <source>
        <dbReference type="ARBA" id="ARBA00022737"/>
    </source>
</evidence>
<dbReference type="SMART" id="SM00225">
    <property type="entry name" value="BTB"/>
    <property type="match status" value="1"/>
</dbReference>
<dbReference type="InterPro" id="IPR017096">
    <property type="entry name" value="BTB-kelch_protein"/>
</dbReference>
<gene>
    <name evidence="9" type="primary">KLHL10_3</name>
    <name evidence="9" type="ORF">AVEN_206981_1</name>
</gene>
<dbReference type="InterPro" id="IPR015915">
    <property type="entry name" value="Kelch-typ_b-propeller"/>
</dbReference>
<feature type="domain" description="BTB" evidence="8">
    <location>
        <begin position="19"/>
        <end position="87"/>
    </location>
</feature>
<evidence type="ECO:0000256" key="3">
    <source>
        <dbReference type="ARBA" id="ARBA00022441"/>
    </source>
</evidence>
<evidence type="ECO:0000256" key="6">
    <source>
        <dbReference type="ARBA" id="ARBA00023203"/>
    </source>
</evidence>
<evidence type="ECO:0000256" key="5">
    <source>
        <dbReference type="ARBA" id="ARBA00022786"/>
    </source>
</evidence>
<comment type="caution">
    <text evidence="9">The sequence shown here is derived from an EMBL/GenBank/DDBJ whole genome shotgun (WGS) entry which is preliminary data.</text>
</comment>
<dbReference type="Pfam" id="PF07707">
    <property type="entry name" value="BACK"/>
    <property type="match status" value="1"/>
</dbReference>
<evidence type="ECO:0000313" key="9">
    <source>
        <dbReference type="EMBL" id="GBN14783.1"/>
    </source>
</evidence>
<dbReference type="SUPFAM" id="SSF117281">
    <property type="entry name" value="Kelch motif"/>
    <property type="match status" value="1"/>
</dbReference>
<dbReference type="Gene3D" id="1.25.40.420">
    <property type="match status" value="1"/>
</dbReference>
<keyword evidence="5" id="KW-0833">Ubl conjugation pathway</keyword>
<evidence type="ECO:0000256" key="1">
    <source>
        <dbReference type="ARBA" id="ARBA00004906"/>
    </source>
</evidence>
<dbReference type="GO" id="GO:0003779">
    <property type="term" value="F:actin binding"/>
    <property type="evidence" value="ECO:0007669"/>
    <property type="project" value="UniProtKB-KW"/>
</dbReference>
<dbReference type="SMART" id="SM00875">
    <property type="entry name" value="BACK"/>
    <property type="match status" value="1"/>
</dbReference>
<dbReference type="AlphaFoldDB" id="A0A4Y2LLB2"/>
<dbReference type="Proteomes" id="UP000499080">
    <property type="component" value="Unassembled WGS sequence"/>
</dbReference>
<sequence length="578" mass="66994">MAQYIGKEDEYFDGLEELCDAILKTEDGCSYKVHRVILSKYSSYFRALFLFDGCDKSNGDYSLPWFSGRTVEQILLYLYNGKILLEADNIVELLLASDYFLLDDLLLKCQSFAKEQLSLTNCVEIFAASHVNDRLGLYKSSRRFIRVNFSKLIDQPLNEIADIPLEVIKALLEDDSLNIPDETYIWRAVEKWVGSSPERLPAVQELLSTIRFPNHNTQFVQYLLRSNILRKNPYMKELNDILLTEESTDLSIVFKTVLSSKYPKTDFSRPRQPKKLYLITKSCCKENTAVTDLYVTYNEDVCMRRKITLRARNNFWPNQMAVVDHLAYMFDSWTGKAMIFNLLDKTWKEMQPMNRARRKYTIVHEGKFLYAIGGFVDTFDESETSCAFEMYDTKNQSWKHLGSTVNTVTAASLESKIYILGEYPSSSIMTAEEYDTVSGTFSEIPVPETSRTGFAMIVYDNQIFVIAGLGDNGQLNSVEVFSPETRIWKTFQHLPFGLEYPNAKIVDDKLIVFDDSANRPPVFWNKSEKVWKPFRSKCFKSIAKYLFHPIEHCDTITCLMKENSSYEQKWRTIEDDIF</sequence>
<dbReference type="Gene3D" id="2.120.10.80">
    <property type="entry name" value="Kelch-type beta propeller"/>
    <property type="match status" value="1"/>
</dbReference>
<name>A0A4Y2LLB2_ARAVE</name>
<reference evidence="9 10" key="1">
    <citation type="journal article" date="2019" name="Sci. Rep.">
        <title>Orb-weaving spider Araneus ventricosus genome elucidates the spidroin gene catalogue.</title>
        <authorList>
            <person name="Kono N."/>
            <person name="Nakamura H."/>
            <person name="Ohtoshi R."/>
            <person name="Moran D.A.P."/>
            <person name="Shinohara A."/>
            <person name="Yoshida Y."/>
            <person name="Fujiwara M."/>
            <person name="Mori M."/>
            <person name="Tomita M."/>
            <person name="Arakawa K."/>
        </authorList>
    </citation>
    <scope>NUCLEOTIDE SEQUENCE [LARGE SCALE GENOMIC DNA]</scope>
</reference>
<keyword evidence="3" id="KW-0880">Kelch repeat</keyword>
<dbReference type="InterPro" id="IPR006652">
    <property type="entry name" value="Kelch_1"/>
</dbReference>
<dbReference type="SMART" id="SM00612">
    <property type="entry name" value="Kelch"/>
    <property type="match status" value="3"/>
</dbReference>
<comment type="pathway">
    <text evidence="1">Protein modification; protein ubiquitination.</text>
</comment>
<dbReference type="PROSITE" id="PS50097">
    <property type="entry name" value="BTB"/>
    <property type="match status" value="1"/>
</dbReference>
<dbReference type="PIRSF" id="PIRSF037037">
    <property type="entry name" value="Kelch-like_protein_gigaxonin"/>
    <property type="match status" value="1"/>
</dbReference>
<organism evidence="9 10">
    <name type="scientific">Araneus ventricosus</name>
    <name type="common">Orbweaver spider</name>
    <name type="synonym">Epeira ventricosa</name>
    <dbReference type="NCBI Taxonomy" id="182803"/>
    <lineage>
        <taxon>Eukaryota</taxon>
        <taxon>Metazoa</taxon>
        <taxon>Ecdysozoa</taxon>
        <taxon>Arthropoda</taxon>
        <taxon>Chelicerata</taxon>
        <taxon>Arachnida</taxon>
        <taxon>Araneae</taxon>
        <taxon>Araneomorphae</taxon>
        <taxon>Entelegynae</taxon>
        <taxon>Araneoidea</taxon>
        <taxon>Araneidae</taxon>
        <taxon>Araneus</taxon>
    </lineage>
</organism>
<dbReference type="Pfam" id="PF01344">
    <property type="entry name" value="Kelch_1"/>
    <property type="match status" value="1"/>
</dbReference>
<dbReference type="GO" id="GO:0016567">
    <property type="term" value="P:protein ubiquitination"/>
    <property type="evidence" value="ECO:0007669"/>
    <property type="project" value="UniProtKB-UniPathway"/>
</dbReference>
<accession>A0A4Y2LLB2</accession>
<evidence type="ECO:0000259" key="8">
    <source>
        <dbReference type="PROSITE" id="PS50097"/>
    </source>
</evidence>
<dbReference type="Pfam" id="PF00651">
    <property type="entry name" value="BTB"/>
    <property type="match status" value="1"/>
</dbReference>
<dbReference type="InterPro" id="IPR000210">
    <property type="entry name" value="BTB/POZ_dom"/>
</dbReference>
<dbReference type="OrthoDB" id="45365at2759"/>
<dbReference type="UniPathway" id="UPA00143"/>
<dbReference type="InterPro" id="IPR011705">
    <property type="entry name" value="BACK"/>
</dbReference>
<dbReference type="SUPFAM" id="SSF54695">
    <property type="entry name" value="POZ domain"/>
    <property type="match status" value="1"/>
</dbReference>